<name>A0ACC0VQY2_9STRA</name>
<proteinExistence type="predicted"/>
<dbReference type="Proteomes" id="UP001163321">
    <property type="component" value="Chromosome 7"/>
</dbReference>
<evidence type="ECO:0000313" key="2">
    <source>
        <dbReference type="Proteomes" id="UP001163321"/>
    </source>
</evidence>
<accession>A0ACC0VQY2</accession>
<comment type="caution">
    <text evidence="1">The sequence shown here is derived from an EMBL/GenBank/DDBJ whole genome shotgun (WGS) entry which is preliminary data.</text>
</comment>
<protein>
    <submittedName>
        <fullName evidence="1">Uncharacterized protein</fullName>
    </submittedName>
</protein>
<sequence>MLTVIKLNLLLHSKTFGVDEQREDTSCWTYSLTSENPGIPGEAPKQRPPLLCEPKVAPITAVECAEPGRQKCHHEGAEKPKDRFSDDMERLRAPEVVAFSSDSVASCAYERRGCQQARQRKALQDQWRHI</sequence>
<reference evidence="1 2" key="1">
    <citation type="journal article" date="2022" name="bioRxiv">
        <title>The genome of the oomycete Peronosclerospora sorghi, a cosmopolitan pathogen of maize and sorghum, is inflated with dispersed pseudogenes.</title>
        <authorList>
            <person name="Fletcher K."/>
            <person name="Martin F."/>
            <person name="Isakeit T."/>
            <person name="Cavanaugh K."/>
            <person name="Magill C."/>
            <person name="Michelmore R."/>
        </authorList>
    </citation>
    <scope>NUCLEOTIDE SEQUENCE [LARGE SCALE GENOMIC DNA]</scope>
    <source>
        <strain evidence="1">P6</strain>
    </source>
</reference>
<gene>
    <name evidence="1" type="ORF">PsorP6_014763</name>
</gene>
<organism evidence="1 2">
    <name type="scientific">Peronosclerospora sorghi</name>
    <dbReference type="NCBI Taxonomy" id="230839"/>
    <lineage>
        <taxon>Eukaryota</taxon>
        <taxon>Sar</taxon>
        <taxon>Stramenopiles</taxon>
        <taxon>Oomycota</taxon>
        <taxon>Peronosporomycetes</taxon>
        <taxon>Peronosporales</taxon>
        <taxon>Peronosporaceae</taxon>
        <taxon>Peronosclerospora</taxon>
    </lineage>
</organism>
<evidence type="ECO:0000313" key="1">
    <source>
        <dbReference type="EMBL" id="KAI9908903.1"/>
    </source>
</evidence>
<keyword evidence="2" id="KW-1185">Reference proteome</keyword>
<dbReference type="EMBL" id="CM047586">
    <property type="protein sequence ID" value="KAI9908903.1"/>
    <property type="molecule type" value="Genomic_DNA"/>
</dbReference>